<evidence type="ECO:0000256" key="1">
    <source>
        <dbReference type="SAM" id="Phobius"/>
    </source>
</evidence>
<evidence type="ECO:0000313" key="3">
    <source>
        <dbReference type="Proteomes" id="UP000642809"/>
    </source>
</evidence>
<keyword evidence="1" id="KW-1133">Transmembrane helix</keyword>
<keyword evidence="1" id="KW-0812">Transmembrane</keyword>
<keyword evidence="3" id="KW-1185">Reference proteome</keyword>
<name>A0A8J3CXQ4_9BACT</name>
<dbReference type="AlphaFoldDB" id="A0A8J3CXQ4"/>
<organism evidence="2 3">
    <name type="scientific">Mongoliitalea lutea</name>
    <dbReference type="NCBI Taxonomy" id="849756"/>
    <lineage>
        <taxon>Bacteria</taxon>
        <taxon>Pseudomonadati</taxon>
        <taxon>Bacteroidota</taxon>
        <taxon>Cytophagia</taxon>
        <taxon>Cytophagales</taxon>
        <taxon>Cyclobacteriaceae</taxon>
        <taxon>Mongoliitalea</taxon>
    </lineage>
</organism>
<reference evidence="2" key="2">
    <citation type="submission" date="2020-09" db="EMBL/GenBank/DDBJ databases">
        <authorList>
            <person name="Sun Q."/>
            <person name="Kim S."/>
        </authorList>
    </citation>
    <scope>NUCLEOTIDE SEQUENCE</scope>
    <source>
        <strain evidence="2">KCTC 23224</strain>
    </source>
</reference>
<protein>
    <submittedName>
        <fullName evidence="2">Uncharacterized protein</fullName>
    </submittedName>
</protein>
<reference evidence="2" key="1">
    <citation type="journal article" date="2014" name="Int. J. Syst. Evol. Microbiol.">
        <title>Complete genome sequence of Corynebacterium casei LMG S-19264T (=DSM 44701T), isolated from a smear-ripened cheese.</title>
        <authorList>
            <consortium name="US DOE Joint Genome Institute (JGI-PGF)"/>
            <person name="Walter F."/>
            <person name="Albersmeier A."/>
            <person name="Kalinowski J."/>
            <person name="Ruckert C."/>
        </authorList>
    </citation>
    <scope>NUCLEOTIDE SEQUENCE</scope>
    <source>
        <strain evidence="2">KCTC 23224</strain>
    </source>
</reference>
<dbReference type="Proteomes" id="UP000642809">
    <property type="component" value="Unassembled WGS sequence"/>
</dbReference>
<feature type="transmembrane region" description="Helical" evidence="1">
    <location>
        <begin position="15"/>
        <end position="32"/>
    </location>
</feature>
<accession>A0A8J3CXQ4</accession>
<sequence>MKNLIQIIKNIQNRFLKYVFMVLVFLIQLACVEKEDFETFEMDGFIVGFNPCTINHQYRVGYVIISNDFSDTIATYSLSPKKFTMPAPVGLNPNRPLYTIPEHEFRYSGGSAYFPEFLYYPDSLIKNYPIKVTYRKALEHELQINRCRADFNMADFIKQWLFNQVIVVKASKN</sequence>
<gene>
    <name evidence="2" type="ORF">GCM10008106_20300</name>
</gene>
<keyword evidence="1" id="KW-0472">Membrane</keyword>
<dbReference type="EMBL" id="BMYF01000011">
    <property type="protein sequence ID" value="GHB39029.1"/>
    <property type="molecule type" value="Genomic_DNA"/>
</dbReference>
<proteinExistence type="predicted"/>
<comment type="caution">
    <text evidence="2">The sequence shown here is derived from an EMBL/GenBank/DDBJ whole genome shotgun (WGS) entry which is preliminary data.</text>
</comment>
<evidence type="ECO:0000313" key="2">
    <source>
        <dbReference type="EMBL" id="GHB39029.1"/>
    </source>
</evidence>